<evidence type="ECO:0000313" key="3">
    <source>
        <dbReference type="EMBL" id="MER6909062.1"/>
    </source>
</evidence>
<accession>A0ABV1VRC9</accession>
<proteinExistence type="predicted"/>
<keyword evidence="3" id="KW-0067">ATP-binding</keyword>
<dbReference type="Gene3D" id="3.60.40.10">
    <property type="entry name" value="PPM-type phosphatase domain"/>
    <property type="match status" value="1"/>
</dbReference>
<dbReference type="CDD" id="cd16936">
    <property type="entry name" value="HATPase_RsbW-like"/>
    <property type="match status" value="1"/>
</dbReference>
<dbReference type="PANTHER" id="PTHR43156:SF2">
    <property type="entry name" value="STAGE II SPORULATION PROTEIN E"/>
    <property type="match status" value="1"/>
</dbReference>
<keyword evidence="4" id="KW-1185">Reference proteome</keyword>
<dbReference type="InterPro" id="IPR003594">
    <property type="entry name" value="HATPase_dom"/>
</dbReference>
<sequence length="690" mass="74166">MAVYLPVPDEPMLGAAAAAVEPLGIGLVERLSINDDVYPSAAAYRTGKPKVAHSIDILGKHPEFAVFAPYPLTIASAPLEAAGKRFGTISAFWPGIFRQIHSDELERLAAAGREIARELVPLAAAGVSMQAGEVPLVAPLRTGHPVGGENAVREAEAAPFLYHVQQLALQLSRAFSLRDVVDDVTRRVIAGLRARATVITTLENGRLHVVGASGCSQAFLRDLEASSSRSDMPEERAMAEKRQLFFDPADPRTRGRVEPTAAGDDAEEHVWVVSPLSVGTRVFGTCSIGFTADGRHFAAERAALNALTPLLGQAFERIRAHDASHALARKLQQTLLPRMLPSIPGLAATSRYVPTSSGLELGGDWYDLIRLQSGGVTAVIGDVQGHSTAATVVMGQLRSAVRAYATDGLSPGQLLRRTNRLLAELNTGLFATCCCAWLDPETGRMRVATAGHPPPLIREMSGSYLDSRPDVGPPLGIDAEYEYTDVGVHLEPGTLVTFYTDGFLGAGPGREISPGVIDAAYAVSHGQLEAIGDELVKSTTVLPRAADDAALLLLRYEEPSAQARHFVRRLEIPRRDLQGVRRARRSLREWLSAWNLQALDDEAQLLLSEIVTNALVHADSDVDLRIRRYPGHLRVEVRDSDPHPAINVGSPGEDQAEGGRGMLIVSALASAWGNSPSGRGKTVWFELPLN</sequence>
<dbReference type="Proteomes" id="UP001490330">
    <property type="component" value="Unassembled WGS sequence"/>
</dbReference>
<dbReference type="EMBL" id="JBEPCV010000057">
    <property type="protein sequence ID" value="MER6909062.1"/>
    <property type="molecule type" value="Genomic_DNA"/>
</dbReference>
<dbReference type="RefSeq" id="WP_350724272.1">
    <property type="nucleotide sequence ID" value="NZ_JBEPCO010000053.1"/>
</dbReference>
<dbReference type="InterPro" id="IPR036457">
    <property type="entry name" value="PPM-type-like_dom_sf"/>
</dbReference>
<keyword evidence="3" id="KW-0547">Nucleotide-binding</keyword>
<dbReference type="Pfam" id="PF07228">
    <property type="entry name" value="SpoIIE"/>
    <property type="match status" value="1"/>
</dbReference>
<evidence type="ECO:0000256" key="1">
    <source>
        <dbReference type="ARBA" id="ARBA00022801"/>
    </source>
</evidence>
<protein>
    <submittedName>
        <fullName evidence="3">ATP-binding SpoIIE family protein phosphatase</fullName>
    </submittedName>
</protein>
<dbReference type="SMART" id="SM00331">
    <property type="entry name" value="PP2C_SIG"/>
    <property type="match status" value="1"/>
</dbReference>
<reference evidence="3 4" key="1">
    <citation type="submission" date="2024-06" db="EMBL/GenBank/DDBJ databases">
        <title>The Natural Products Discovery Center: Release of the First 8490 Sequenced Strains for Exploring Actinobacteria Biosynthetic Diversity.</title>
        <authorList>
            <person name="Kalkreuter E."/>
            <person name="Kautsar S.A."/>
            <person name="Yang D."/>
            <person name="Bader C.D."/>
            <person name="Teijaro C.N."/>
            <person name="Fluegel L."/>
            <person name="Davis C.M."/>
            <person name="Simpson J.R."/>
            <person name="Lauterbach L."/>
            <person name="Steele A.D."/>
            <person name="Gui C."/>
            <person name="Meng S."/>
            <person name="Li G."/>
            <person name="Viehrig K."/>
            <person name="Ye F."/>
            <person name="Su P."/>
            <person name="Kiefer A.F."/>
            <person name="Nichols A."/>
            <person name="Cepeda A.J."/>
            <person name="Yan W."/>
            <person name="Fan B."/>
            <person name="Jiang Y."/>
            <person name="Adhikari A."/>
            <person name="Zheng C.-J."/>
            <person name="Schuster L."/>
            <person name="Cowan T.M."/>
            <person name="Smanski M.J."/>
            <person name="Chevrette M.G."/>
            <person name="De Carvalho L.P.S."/>
            <person name="Shen B."/>
        </authorList>
    </citation>
    <scope>NUCLEOTIDE SEQUENCE [LARGE SCALE GENOMIC DNA]</scope>
    <source>
        <strain evidence="3 4">NPDC000632</strain>
    </source>
</reference>
<dbReference type="InterPro" id="IPR052016">
    <property type="entry name" value="Bact_Sigma-Reg"/>
</dbReference>
<dbReference type="InterPro" id="IPR001932">
    <property type="entry name" value="PPM-type_phosphatase-like_dom"/>
</dbReference>
<dbReference type="SUPFAM" id="SSF81606">
    <property type="entry name" value="PP2C-like"/>
    <property type="match status" value="1"/>
</dbReference>
<dbReference type="Gene3D" id="3.30.450.40">
    <property type="match status" value="1"/>
</dbReference>
<comment type="caution">
    <text evidence="3">The sequence shown here is derived from an EMBL/GenBank/DDBJ whole genome shotgun (WGS) entry which is preliminary data.</text>
</comment>
<dbReference type="InterPro" id="IPR029016">
    <property type="entry name" value="GAF-like_dom_sf"/>
</dbReference>
<keyword evidence="1" id="KW-0378">Hydrolase</keyword>
<dbReference type="Pfam" id="PF13581">
    <property type="entry name" value="HATPase_c_2"/>
    <property type="match status" value="1"/>
</dbReference>
<dbReference type="PANTHER" id="PTHR43156">
    <property type="entry name" value="STAGE II SPORULATION PROTEIN E-RELATED"/>
    <property type="match status" value="1"/>
</dbReference>
<gene>
    <name evidence="3" type="ORF">ABT322_36140</name>
</gene>
<dbReference type="Gene3D" id="3.30.565.10">
    <property type="entry name" value="Histidine kinase-like ATPase, C-terminal domain"/>
    <property type="match status" value="1"/>
</dbReference>
<name>A0ABV1VRC9_9ACTN</name>
<dbReference type="SUPFAM" id="SSF55874">
    <property type="entry name" value="ATPase domain of HSP90 chaperone/DNA topoisomerase II/histidine kinase"/>
    <property type="match status" value="1"/>
</dbReference>
<dbReference type="GO" id="GO:0005524">
    <property type="term" value="F:ATP binding"/>
    <property type="evidence" value="ECO:0007669"/>
    <property type="project" value="UniProtKB-KW"/>
</dbReference>
<dbReference type="SUPFAM" id="SSF55781">
    <property type="entry name" value="GAF domain-like"/>
    <property type="match status" value="1"/>
</dbReference>
<evidence type="ECO:0000259" key="2">
    <source>
        <dbReference type="SMART" id="SM00331"/>
    </source>
</evidence>
<dbReference type="InterPro" id="IPR036890">
    <property type="entry name" value="HATPase_C_sf"/>
</dbReference>
<feature type="domain" description="PPM-type phosphatase" evidence="2">
    <location>
        <begin position="346"/>
        <end position="556"/>
    </location>
</feature>
<organism evidence="3 4">
    <name type="scientific">Streptomyces flaveolus</name>
    <dbReference type="NCBI Taxonomy" id="67297"/>
    <lineage>
        <taxon>Bacteria</taxon>
        <taxon>Bacillati</taxon>
        <taxon>Actinomycetota</taxon>
        <taxon>Actinomycetes</taxon>
        <taxon>Kitasatosporales</taxon>
        <taxon>Streptomycetaceae</taxon>
        <taxon>Streptomyces</taxon>
    </lineage>
</organism>
<evidence type="ECO:0000313" key="4">
    <source>
        <dbReference type="Proteomes" id="UP001490330"/>
    </source>
</evidence>